<dbReference type="GeneID" id="8853630"/>
<evidence type="ECO:0000256" key="1">
    <source>
        <dbReference type="SAM" id="MobiDB-lite"/>
    </source>
</evidence>
<protein>
    <submittedName>
        <fullName evidence="3">Predicted protein</fullName>
    </submittedName>
</protein>
<evidence type="ECO:0000256" key="2">
    <source>
        <dbReference type="SAM" id="Phobius"/>
    </source>
</evidence>
<feature type="transmembrane region" description="Helical" evidence="2">
    <location>
        <begin position="284"/>
        <end position="307"/>
    </location>
</feature>
<sequence>MNFSELSGWLYNFVRLQQENDGYVRDAESDERTTELVFYIIDGCLAIVFLLCALFYVILFVTKRSSLTKRFLMDSIVPSISIVMLVFCLVKSIHVVCPIFELLDNKIATFVLTIVQYVTLYFTTILLFSVSLVTLYYAIKQYTVNGYVVSNTGLLVYKIIFTLIVGFNALLLAGSFGLSIAQHTIDVFFKELEPAVLTEVTFYVFIGCYAWQFLIQVCVGLYGIAFHIFNGRYILLDDYIARKCTRSFLGSCVGISAAMVVFMSTILTIHTLDFQNVLKESLPFFTLAGDAVLAFLCVCLIIVWGPLNPSLSSLYASMQGAMHSMERRSLLTGGSQASISSNSSHVHNRASVNRHLE</sequence>
<dbReference type="InParanoid" id="D2VZD8"/>
<dbReference type="RefSeq" id="XP_002670572.1">
    <property type="nucleotide sequence ID" value="XM_002670526.1"/>
</dbReference>
<feature type="transmembrane region" description="Helical" evidence="2">
    <location>
        <begin position="200"/>
        <end position="226"/>
    </location>
</feature>
<feature type="transmembrane region" description="Helical" evidence="2">
    <location>
        <begin position="159"/>
        <end position="180"/>
    </location>
</feature>
<feature type="compositionally biased region" description="Low complexity" evidence="1">
    <location>
        <begin position="335"/>
        <end position="344"/>
    </location>
</feature>
<feature type="transmembrane region" description="Helical" evidence="2">
    <location>
        <begin position="71"/>
        <end position="94"/>
    </location>
</feature>
<dbReference type="EMBL" id="GG738914">
    <property type="protein sequence ID" value="EFC37828.1"/>
    <property type="molecule type" value="Genomic_DNA"/>
</dbReference>
<dbReference type="AlphaFoldDB" id="D2VZD8"/>
<dbReference type="OMA" id="DYIARKC"/>
<dbReference type="KEGG" id="ngr:NAEGRDRAFT_74453"/>
<gene>
    <name evidence="3" type="ORF">NAEGRDRAFT_74453</name>
</gene>
<feature type="transmembrane region" description="Helical" evidence="2">
    <location>
        <begin position="114"/>
        <end position="139"/>
    </location>
</feature>
<feature type="region of interest" description="Disordered" evidence="1">
    <location>
        <begin position="335"/>
        <end position="357"/>
    </location>
</feature>
<name>D2VZD8_NAEGR</name>
<accession>D2VZD8</accession>
<evidence type="ECO:0000313" key="3">
    <source>
        <dbReference type="EMBL" id="EFC37828.1"/>
    </source>
</evidence>
<feature type="transmembrane region" description="Helical" evidence="2">
    <location>
        <begin position="247"/>
        <end position="272"/>
    </location>
</feature>
<dbReference type="Proteomes" id="UP000006671">
    <property type="component" value="Unassembled WGS sequence"/>
</dbReference>
<reference evidence="3 4" key="1">
    <citation type="journal article" date="2010" name="Cell">
        <title>The genome of Naegleria gruberi illuminates early eukaryotic versatility.</title>
        <authorList>
            <person name="Fritz-Laylin L.K."/>
            <person name="Prochnik S.E."/>
            <person name="Ginger M.L."/>
            <person name="Dacks J.B."/>
            <person name="Carpenter M.L."/>
            <person name="Field M.C."/>
            <person name="Kuo A."/>
            <person name="Paredez A."/>
            <person name="Chapman J."/>
            <person name="Pham J."/>
            <person name="Shu S."/>
            <person name="Neupane R."/>
            <person name="Cipriano M."/>
            <person name="Mancuso J."/>
            <person name="Tu H."/>
            <person name="Salamov A."/>
            <person name="Lindquist E."/>
            <person name="Shapiro H."/>
            <person name="Lucas S."/>
            <person name="Grigoriev I.V."/>
            <person name="Cande W.Z."/>
            <person name="Fulton C."/>
            <person name="Rokhsar D.S."/>
            <person name="Dawson S.C."/>
        </authorList>
    </citation>
    <scope>NUCLEOTIDE SEQUENCE [LARGE SCALE GENOMIC DNA]</scope>
    <source>
        <strain evidence="3 4">NEG-M</strain>
    </source>
</reference>
<feature type="transmembrane region" description="Helical" evidence="2">
    <location>
        <begin position="36"/>
        <end position="59"/>
    </location>
</feature>
<evidence type="ECO:0000313" key="4">
    <source>
        <dbReference type="Proteomes" id="UP000006671"/>
    </source>
</evidence>
<keyword evidence="2" id="KW-1133">Transmembrane helix</keyword>
<dbReference type="VEuPathDB" id="AmoebaDB:NAEGRDRAFT_74453"/>
<organism evidence="4">
    <name type="scientific">Naegleria gruberi</name>
    <name type="common">Amoeba</name>
    <dbReference type="NCBI Taxonomy" id="5762"/>
    <lineage>
        <taxon>Eukaryota</taxon>
        <taxon>Discoba</taxon>
        <taxon>Heterolobosea</taxon>
        <taxon>Tetramitia</taxon>
        <taxon>Eutetramitia</taxon>
        <taxon>Vahlkampfiidae</taxon>
        <taxon>Naegleria</taxon>
    </lineage>
</organism>
<keyword evidence="4" id="KW-1185">Reference proteome</keyword>
<proteinExistence type="predicted"/>
<keyword evidence="2" id="KW-0812">Transmembrane</keyword>
<keyword evidence="2" id="KW-0472">Membrane</keyword>
<dbReference type="OrthoDB" id="10255586at2759"/>